<sequence>MSNTFSILVIGETGSGKSTLINTITNYFLGGKIPDNIKVAIKTKFFDATENFKSNENDSHDRTKSQTDSCNTYSFKKDSKTFVFIDTPGLSDTRGVEQDDINIGKIIDSAENCLNLSAVLIVINGSVPRMTINLQNVITRLRGSIPDSLLNNIFLVFTNCYKFERNFVIESLEIEVNTDNIFHMNNNAFSSDKRLWDEDSIDALKKEFERSFITTERLLETVSKLSSVSTKHFGEMKKHRMIIKSTLHKAKVDIGNLQMLQDSLASYQAQLKKANNDVESFKNYTKKTTVATYELKDAHYHSTICSTCNHVCHDNCRLSEISTMGDNAFLGCYAMSGCNNCGICPSKCSYTVHYHDKKTMVSVEKTVEEELKDLKDKFMKSSQLSTQYSGQISTLSDAKKLADETLKKMTTEIVYSCKELKKLCSGFNLVDELQITLTQMEMEAKNSTSFDARKSADEMIRVIREICNTLNKESVLKSKKKNISIDESKIKKDYIKNNNFAQDNICSDSKFGPEGAKINPKNMNNPKVGFSPQKGTNMNMNKFPPQMGMSMNMNMNKYPSQMGINMNKNKYTPNKIKIATGSQYQQPQMHQMQKSNGIDVATRVPFNKQKKKNCISCKKDFYLDNEKYKELKIKHGKNIQCTICFTATAQKIFLPDPNSGIKQKKINCVSCKNDFILDNEKYKELKIKHGPNIQCKTCFTTMAQKIFSPDINNNKQKKLICISCKNDFNLDYEKYKELKIKHGNNIQCSICFTATAQKIFLPDPNSGIKQKKLICISCKNNFNLDNEKYKELKIKHGPNIQCKTCFTTMAQKILSPEQQKKKFSTQK</sequence>
<reference evidence="6" key="1">
    <citation type="journal article" date="2011" name="Genome Biol.">
        <title>Comparative genomics of the social amoebae Dictyostelium discoideum and Dictyostelium purpureum.</title>
        <authorList>
            <consortium name="US DOE Joint Genome Institute (JGI-PGF)"/>
            <person name="Sucgang R."/>
            <person name="Kuo A."/>
            <person name="Tian X."/>
            <person name="Salerno W."/>
            <person name="Parikh A."/>
            <person name="Feasley C.L."/>
            <person name="Dalin E."/>
            <person name="Tu H."/>
            <person name="Huang E."/>
            <person name="Barry K."/>
            <person name="Lindquist E."/>
            <person name="Shapiro H."/>
            <person name="Bruce D."/>
            <person name="Schmutz J."/>
            <person name="Salamov A."/>
            <person name="Fey P."/>
            <person name="Gaudet P."/>
            <person name="Anjard C."/>
            <person name="Babu M.M."/>
            <person name="Basu S."/>
            <person name="Bushmanova Y."/>
            <person name="van der Wel H."/>
            <person name="Katoh-Kurasawa M."/>
            <person name="Dinh C."/>
            <person name="Coutinho P.M."/>
            <person name="Saito T."/>
            <person name="Elias M."/>
            <person name="Schaap P."/>
            <person name="Kay R.R."/>
            <person name="Henrissat B."/>
            <person name="Eichinger L."/>
            <person name="Rivero F."/>
            <person name="Putnam N.H."/>
            <person name="West C.M."/>
            <person name="Loomis W.F."/>
            <person name="Chisholm R.L."/>
            <person name="Shaulsky G."/>
            <person name="Strassmann J.E."/>
            <person name="Queller D.C."/>
            <person name="Kuspa A."/>
            <person name="Grigoriev I.V."/>
        </authorList>
    </citation>
    <scope>NUCLEOTIDE SEQUENCE [LARGE SCALE GENOMIC DNA]</scope>
    <source>
        <strain evidence="6">QSDP1</strain>
    </source>
</reference>
<dbReference type="InterPro" id="IPR027417">
    <property type="entry name" value="P-loop_NTPase"/>
</dbReference>
<feature type="domain" description="AIG1-type G" evidence="4">
    <location>
        <begin position="6"/>
        <end position="166"/>
    </location>
</feature>
<dbReference type="PANTHER" id="PTHR32046">
    <property type="entry name" value="G DOMAIN-CONTAINING PROTEIN"/>
    <property type="match status" value="1"/>
</dbReference>
<name>F0ZS70_DICPU</name>
<dbReference type="InterPro" id="IPR006703">
    <property type="entry name" value="G_AIG1"/>
</dbReference>
<dbReference type="InterPro" id="IPR025662">
    <property type="entry name" value="Sigma_54_int_dom_ATP-bd_1"/>
</dbReference>
<dbReference type="OrthoDB" id="2386367at2759"/>
<feature type="coiled-coil region" evidence="2">
    <location>
        <begin position="257"/>
        <end position="284"/>
    </location>
</feature>
<dbReference type="Proteomes" id="UP000001064">
    <property type="component" value="Unassembled WGS sequence"/>
</dbReference>
<protein>
    <recommendedName>
        <fullName evidence="4">AIG1-type G domain-containing protein</fullName>
    </recommendedName>
</protein>
<dbReference type="InParanoid" id="F0ZS70"/>
<organism evidence="5 6">
    <name type="scientific">Dictyostelium purpureum</name>
    <name type="common">Slime mold</name>
    <dbReference type="NCBI Taxonomy" id="5786"/>
    <lineage>
        <taxon>Eukaryota</taxon>
        <taxon>Amoebozoa</taxon>
        <taxon>Evosea</taxon>
        <taxon>Eumycetozoa</taxon>
        <taxon>Dictyostelia</taxon>
        <taxon>Dictyosteliales</taxon>
        <taxon>Dictyosteliaceae</taxon>
        <taxon>Dictyostelium</taxon>
    </lineage>
</organism>
<dbReference type="SUPFAM" id="SSF52540">
    <property type="entry name" value="P-loop containing nucleoside triphosphate hydrolases"/>
    <property type="match status" value="1"/>
</dbReference>
<dbReference type="eggNOG" id="ENOG502S0MS">
    <property type="taxonomic scope" value="Eukaryota"/>
</dbReference>
<gene>
    <name evidence="5" type="ORF">DICPUDRAFT_154762</name>
</gene>
<proteinExistence type="predicted"/>
<evidence type="ECO:0000256" key="3">
    <source>
        <dbReference type="SAM" id="MobiDB-lite"/>
    </source>
</evidence>
<dbReference type="PROSITE" id="PS00675">
    <property type="entry name" value="SIGMA54_INTERACT_1"/>
    <property type="match status" value="1"/>
</dbReference>
<keyword evidence="1" id="KW-0547">Nucleotide-binding</keyword>
<feature type="region of interest" description="Disordered" evidence="3">
    <location>
        <begin position="516"/>
        <end position="538"/>
    </location>
</feature>
<evidence type="ECO:0000259" key="4">
    <source>
        <dbReference type="Pfam" id="PF04548"/>
    </source>
</evidence>
<dbReference type="KEGG" id="dpp:DICPUDRAFT_154762"/>
<keyword evidence="6" id="KW-1185">Reference proteome</keyword>
<evidence type="ECO:0000313" key="5">
    <source>
        <dbReference type="EMBL" id="EGC33226.1"/>
    </source>
</evidence>
<dbReference type="GeneID" id="10504615"/>
<evidence type="ECO:0000256" key="1">
    <source>
        <dbReference type="ARBA" id="ARBA00022741"/>
    </source>
</evidence>
<dbReference type="AlphaFoldDB" id="F0ZS70"/>
<dbReference type="VEuPathDB" id="AmoebaDB:DICPUDRAFT_154762"/>
<evidence type="ECO:0000256" key="2">
    <source>
        <dbReference type="SAM" id="Coils"/>
    </source>
</evidence>
<dbReference type="RefSeq" id="XP_003290266.1">
    <property type="nucleotide sequence ID" value="XM_003290218.1"/>
</dbReference>
<evidence type="ECO:0000313" key="6">
    <source>
        <dbReference type="Proteomes" id="UP000001064"/>
    </source>
</evidence>
<dbReference type="STRING" id="5786.F0ZS70"/>
<dbReference type="OMA" id="GQTIICK"/>
<dbReference type="CDD" id="cd00882">
    <property type="entry name" value="Ras_like_GTPase"/>
    <property type="match status" value="1"/>
</dbReference>
<dbReference type="Gene3D" id="3.40.50.300">
    <property type="entry name" value="P-loop containing nucleotide triphosphate hydrolases"/>
    <property type="match status" value="1"/>
</dbReference>
<dbReference type="Pfam" id="PF04548">
    <property type="entry name" value="AIG1"/>
    <property type="match status" value="1"/>
</dbReference>
<dbReference type="GO" id="GO:0005525">
    <property type="term" value="F:GTP binding"/>
    <property type="evidence" value="ECO:0007669"/>
    <property type="project" value="InterPro"/>
</dbReference>
<dbReference type="EMBL" id="GL871152">
    <property type="protein sequence ID" value="EGC33226.1"/>
    <property type="molecule type" value="Genomic_DNA"/>
</dbReference>
<keyword evidence="2" id="KW-0175">Coiled coil</keyword>
<accession>F0ZS70</accession>
<dbReference type="PANTHER" id="PTHR32046:SF12">
    <property type="entry name" value="AIG1-TYPE G DOMAIN-CONTAINING PROTEIN"/>
    <property type="match status" value="1"/>
</dbReference>